<feature type="region of interest" description="Disordered" evidence="1">
    <location>
        <begin position="134"/>
        <end position="153"/>
    </location>
</feature>
<evidence type="ECO:0000256" key="1">
    <source>
        <dbReference type="SAM" id="MobiDB-lite"/>
    </source>
</evidence>
<keyword evidence="3" id="KW-1185">Reference proteome</keyword>
<evidence type="ECO:0000313" key="3">
    <source>
        <dbReference type="Proteomes" id="UP000240493"/>
    </source>
</evidence>
<dbReference type="AlphaFoldDB" id="A0A2T3YZ60"/>
<proteinExistence type="predicted"/>
<organism evidence="2 3">
    <name type="scientific">Trichoderma asperellum (strain ATCC 204424 / CBS 433.97 / NBRC 101777)</name>
    <dbReference type="NCBI Taxonomy" id="1042311"/>
    <lineage>
        <taxon>Eukaryota</taxon>
        <taxon>Fungi</taxon>
        <taxon>Dikarya</taxon>
        <taxon>Ascomycota</taxon>
        <taxon>Pezizomycotina</taxon>
        <taxon>Sordariomycetes</taxon>
        <taxon>Hypocreomycetidae</taxon>
        <taxon>Hypocreales</taxon>
        <taxon>Hypocreaceae</taxon>
        <taxon>Trichoderma</taxon>
    </lineage>
</organism>
<protein>
    <submittedName>
        <fullName evidence="2">Uncharacterized protein</fullName>
    </submittedName>
</protein>
<accession>A0A2T3YZ60</accession>
<feature type="non-terminal residue" evidence="2">
    <location>
        <position position="1"/>
    </location>
</feature>
<evidence type="ECO:0000313" key="2">
    <source>
        <dbReference type="EMBL" id="PTB37835.1"/>
    </source>
</evidence>
<dbReference type="EMBL" id="KZ679267">
    <property type="protein sequence ID" value="PTB37835.1"/>
    <property type="molecule type" value="Genomic_DNA"/>
</dbReference>
<gene>
    <name evidence="2" type="ORF">M441DRAFT_447920</name>
</gene>
<feature type="region of interest" description="Disordered" evidence="1">
    <location>
        <begin position="1"/>
        <end position="21"/>
    </location>
</feature>
<sequence>STVLVGTAGGTAGGREQSSRDAAAGIRSVKANAFPAKPGLAVSRTATGSSSPHVTLFNAPGLVRSFTWCLSPCLLLILPSCPLSVFQIFLPQLQPLTPCEYEHHSYTSKGGGQTSCRAAAFCLRRVLARQLGHRHQPVRATHHPAGRDQRPPFLARAHRLDRAVTLMDCDSVPSSLYASSPSTRGGHSVVYPREQGRASGEWPD</sequence>
<feature type="region of interest" description="Disordered" evidence="1">
    <location>
        <begin position="175"/>
        <end position="204"/>
    </location>
</feature>
<feature type="compositionally biased region" description="Basic residues" evidence="1">
    <location>
        <begin position="134"/>
        <end position="144"/>
    </location>
</feature>
<dbReference type="Proteomes" id="UP000240493">
    <property type="component" value="Unassembled WGS sequence"/>
</dbReference>
<reference evidence="2 3" key="1">
    <citation type="submission" date="2016-07" db="EMBL/GenBank/DDBJ databases">
        <title>Multiple horizontal gene transfer events from other fungi enriched the ability of initially mycotrophic Trichoderma (Ascomycota) to feed on dead plant biomass.</title>
        <authorList>
            <consortium name="DOE Joint Genome Institute"/>
            <person name="Aerts A."/>
            <person name="Atanasova L."/>
            <person name="Chenthamara K."/>
            <person name="Zhang J."/>
            <person name="Grujic M."/>
            <person name="Henrissat B."/>
            <person name="Kuo A."/>
            <person name="Salamov A."/>
            <person name="Lipzen A."/>
            <person name="Labutti K."/>
            <person name="Barry K."/>
            <person name="Miao Y."/>
            <person name="Rahimi M.J."/>
            <person name="Shen Q."/>
            <person name="Grigoriev I.V."/>
            <person name="Kubicek C.P."/>
            <person name="Druzhinina I.S."/>
        </authorList>
    </citation>
    <scope>NUCLEOTIDE SEQUENCE [LARGE SCALE GENOMIC DNA]</scope>
    <source>
        <strain evidence="2 3">CBS 433.97</strain>
    </source>
</reference>
<name>A0A2T3YZ60_TRIA4</name>